<organism evidence="3 4">
    <name type="scientific">Dyella choica</name>
    <dbReference type="NCBI Taxonomy" id="1927959"/>
    <lineage>
        <taxon>Bacteria</taxon>
        <taxon>Pseudomonadati</taxon>
        <taxon>Pseudomonadota</taxon>
        <taxon>Gammaproteobacteria</taxon>
        <taxon>Lysobacterales</taxon>
        <taxon>Rhodanobacteraceae</taxon>
        <taxon>Dyella</taxon>
    </lineage>
</organism>
<evidence type="ECO:0000259" key="2">
    <source>
        <dbReference type="Pfam" id="PF13628"/>
    </source>
</evidence>
<accession>A0A3S0RLZ0</accession>
<dbReference type="AlphaFoldDB" id="A0A3S0RLZ0"/>
<evidence type="ECO:0000313" key="4">
    <source>
        <dbReference type="Proteomes" id="UP000274358"/>
    </source>
</evidence>
<evidence type="ECO:0000256" key="1">
    <source>
        <dbReference type="SAM" id="Phobius"/>
    </source>
</evidence>
<protein>
    <submittedName>
        <fullName evidence="3">DUF4142 domain-containing protein</fullName>
    </submittedName>
</protein>
<keyword evidence="1" id="KW-0812">Transmembrane</keyword>
<dbReference type="Proteomes" id="UP000274358">
    <property type="component" value="Unassembled WGS sequence"/>
</dbReference>
<dbReference type="Gene3D" id="1.20.1260.10">
    <property type="match status" value="1"/>
</dbReference>
<dbReference type="PANTHER" id="PTHR38593">
    <property type="entry name" value="BLR2558 PROTEIN"/>
    <property type="match status" value="1"/>
</dbReference>
<dbReference type="InterPro" id="IPR025419">
    <property type="entry name" value="DUF4142"/>
</dbReference>
<proteinExistence type="predicted"/>
<dbReference type="PANTHER" id="PTHR38593:SF1">
    <property type="entry name" value="BLR2558 PROTEIN"/>
    <property type="match status" value="1"/>
</dbReference>
<dbReference type="OrthoDB" id="118677at2"/>
<evidence type="ECO:0000313" key="3">
    <source>
        <dbReference type="EMBL" id="RUL77735.1"/>
    </source>
</evidence>
<dbReference type="RefSeq" id="WP_126684129.1">
    <property type="nucleotide sequence ID" value="NZ_RYYV01000004.1"/>
</dbReference>
<keyword evidence="1" id="KW-1133">Transmembrane helix</keyword>
<sequence>MDLTQASILLGILALATPVIYYQLKDRARHPARIHGGISKDDRRFLRRAVTVSTTEVTLSQLALKTSATALVQYMAKRIVDDCTQLNRTLTSLARRYRVNVSAEPGPDAQHKAKQLRALRGSAFDQAYDAVILEDHLKAIVLFAEAARSANAEISGFAQATLPTLDLHLKMAEELDPRVSATASPPLPPM</sequence>
<feature type="domain" description="DUF4142" evidence="2">
    <location>
        <begin position="41"/>
        <end position="175"/>
    </location>
</feature>
<feature type="transmembrane region" description="Helical" evidence="1">
    <location>
        <begin position="6"/>
        <end position="24"/>
    </location>
</feature>
<keyword evidence="1" id="KW-0472">Membrane</keyword>
<dbReference type="Pfam" id="PF13628">
    <property type="entry name" value="DUF4142"/>
    <property type="match status" value="1"/>
</dbReference>
<dbReference type="InterPro" id="IPR012347">
    <property type="entry name" value="Ferritin-like"/>
</dbReference>
<keyword evidence="4" id="KW-1185">Reference proteome</keyword>
<name>A0A3S0RLZ0_9GAMM</name>
<reference evidence="3 4" key="1">
    <citation type="submission" date="2018-12" db="EMBL/GenBank/DDBJ databases">
        <title>Dyella dinghuensis sp. nov. DHOA06 and Dyella choica sp. nov. 4M-K27, isolated from forest soil.</title>
        <authorList>
            <person name="Qiu L.-H."/>
            <person name="Gao Z.-H."/>
        </authorList>
    </citation>
    <scope>NUCLEOTIDE SEQUENCE [LARGE SCALE GENOMIC DNA]</scope>
    <source>
        <strain evidence="3 4">4M-K27</strain>
    </source>
</reference>
<dbReference type="EMBL" id="RYYV01000004">
    <property type="protein sequence ID" value="RUL77735.1"/>
    <property type="molecule type" value="Genomic_DNA"/>
</dbReference>
<gene>
    <name evidence="3" type="ORF">EKH80_07660</name>
</gene>
<comment type="caution">
    <text evidence="3">The sequence shown here is derived from an EMBL/GenBank/DDBJ whole genome shotgun (WGS) entry which is preliminary data.</text>
</comment>